<organism evidence="13 14">
    <name type="scientific">Calidris pygmaea</name>
    <name type="common">Spoon-billed sandpiper</name>
    <dbReference type="NCBI Taxonomy" id="425635"/>
    <lineage>
        <taxon>Eukaryota</taxon>
        <taxon>Metazoa</taxon>
        <taxon>Chordata</taxon>
        <taxon>Craniata</taxon>
        <taxon>Vertebrata</taxon>
        <taxon>Euteleostomi</taxon>
        <taxon>Archelosauria</taxon>
        <taxon>Archosauria</taxon>
        <taxon>Dinosauria</taxon>
        <taxon>Saurischia</taxon>
        <taxon>Theropoda</taxon>
        <taxon>Coelurosauria</taxon>
        <taxon>Aves</taxon>
        <taxon>Neognathae</taxon>
        <taxon>Neoaves</taxon>
        <taxon>Charadriiformes</taxon>
        <taxon>Scolopacidae</taxon>
        <taxon>Calidris</taxon>
    </lineage>
</organism>
<feature type="domain" description="C2H2-type" evidence="12">
    <location>
        <begin position="407"/>
        <end position="429"/>
    </location>
</feature>
<dbReference type="SUPFAM" id="SSF57667">
    <property type="entry name" value="beta-beta-alpha zinc fingers"/>
    <property type="match status" value="2"/>
</dbReference>
<dbReference type="AlphaFoldDB" id="A0A8C3JEF5"/>
<dbReference type="GO" id="GO:0000978">
    <property type="term" value="F:RNA polymerase II cis-regulatory region sequence-specific DNA binding"/>
    <property type="evidence" value="ECO:0007669"/>
    <property type="project" value="TreeGrafter"/>
</dbReference>
<dbReference type="Proteomes" id="UP000694419">
    <property type="component" value="Unplaced"/>
</dbReference>
<feature type="region of interest" description="Disordered" evidence="11">
    <location>
        <begin position="424"/>
        <end position="494"/>
    </location>
</feature>
<feature type="compositionally biased region" description="Pro residues" evidence="11">
    <location>
        <begin position="480"/>
        <end position="490"/>
    </location>
</feature>
<evidence type="ECO:0000256" key="11">
    <source>
        <dbReference type="SAM" id="MobiDB-lite"/>
    </source>
</evidence>
<dbReference type="GO" id="GO:0010564">
    <property type="term" value="P:regulation of cell cycle process"/>
    <property type="evidence" value="ECO:0007669"/>
    <property type="project" value="TreeGrafter"/>
</dbReference>
<evidence type="ECO:0000256" key="1">
    <source>
        <dbReference type="ARBA" id="ARBA00004123"/>
    </source>
</evidence>
<dbReference type="GO" id="GO:0008270">
    <property type="term" value="F:zinc ion binding"/>
    <property type="evidence" value="ECO:0007669"/>
    <property type="project" value="UniProtKB-KW"/>
</dbReference>
<evidence type="ECO:0000256" key="6">
    <source>
        <dbReference type="ARBA" id="ARBA00023015"/>
    </source>
</evidence>
<accession>A0A8C3JEF5</accession>
<dbReference type="GO" id="GO:0030182">
    <property type="term" value="P:neuron differentiation"/>
    <property type="evidence" value="ECO:0007669"/>
    <property type="project" value="TreeGrafter"/>
</dbReference>
<feature type="compositionally biased region" description="Pro residues" evidence="11">
    <location>
        <begin position="457"/>
        <end position="466"/>
    </location>
</feature>
<feature type="compositionally biased region" description="Low complexity" evidence="11">
    <location>
        <begin position="66"/>
        <end position="88"/>
    </location>
</feature>
<dbReference type="InterPro" id="IPR036236">
    <property type="entry name" value="Znf_C2H2_sf"/>
</dbReference>
<evidence type="ECO:0000256" key="9">
    <source>
        <dbReference type="ARBA" id="ARBA00023242"/>
    </source>
</evidence>
<keyword evidence="14" id="KW-1185">Reference proteome</keyword>
<proteinExistence type="predicted"/>
<keyword evidence="7" id="KW-0238">DNA-binding</keyword>
<feature type="domain" description="C2H2-type" evidence="12">
    <location>
        <begin position="569"/>
        <end position="597"/>
    </location>
</feature>
<feature type="compositionally biased region" description="Basic residues" evidence="11">
    <location>
        <begin position="118"/>
        <end position="135"/>
    </location>
</feature>
<feature type="domain" description="C2H2-type" evidence="12">
    <location>
        <begin position="502"/>
        <end position="529"/>
    </location>
</feature>
<feature type="compositionally biased region" description="Gly residues" evidence="11">
    <location>
        <begin position="144"/>
        <end position="156"/>
    </location>
</feature>
<evidence type="ECO:0000256" key="4">
    <source>
        <dbReference type="ARBA" id="ARBA00022771"/>
    </source>
</evidence>
<keyword evidence="2" id="KW-0479">Metal-binding</keyword>
<dbReference type="FunFam" id="3.30.160.60:FF:000488">
    <property type="entry name" value="Insulinoma-associated protein 2"/>
    <property type="match status" value="1"/>
</dbReference>
<dbReference type="PROSITE" id="PS00028">
    <property type="entry name" value="ZINC_FINGER_C2H2_1"/>
    <property type="match status" value="4"/>
</dbReference>
<name>A0A8C3JEF5_9CHAR</name>
<comment type="subcellular location">
    <subcellularLocation>
        <location evidence="1">Nucleus</location>
    </subcellularLocation>
</comment>
<dbReference type="PROSITE" id="PS50157">
    <property type="entry name" value="ZINC_FINGER_C2H2_2"/>
    <property type="match status" value="3"/>
</dbReference>
<evidence type="ECO:0000313" key="13">
    <source>
        <dbReference type="Ensembl" id="ENSCPGP00000007541.1"/>
    </source>
</evidence>
<dbReference type="GO" id="GO:0005634">
    <property type="term" value="C:nucleus"/>
    <property type="evidence" value="ECO:0007669"/>
    <property type="project" value="UniProtKB-SubCell"/>
</dbReference>
<reference evidence="13" key="2">
    <citation type="submission" date="2025-09" db="UniProtKB">
        <authorList>
            <consortium name="Ensembl"/>
        </authorList>
    </citation>
    <scope>IDENTIFICATION</scope>
</reference>
<feature type="compositionally biased region" description="Low complexity" evidence="11">
    <location>
        <begin position="97"/>
        <end position="117"/>
    </location>
</feature>
<feature type="compositionally biased region" description="Low complexity" evidence="11">
    <location>
        <begin position="435"/>
        <end position="445"/>
    </location>
</feature>
<dbReference type="PANTHER" id="PTHR15065:SF6">
    <property type="entry name" value="INSULINOMA-ASSOCIATED PROTEIN 2"/>
    <property type="match status" value="1"/>
</dbReference>
<dbReference type="InterPro" id="IPR013087">
    <property type="entry name" value="Znf_C2H2_type"/>
</dbReference>
<keyword evidence="8" id="KW-0804">Transcription</keyword>
<sequence>MGQLFPCGAAGGRRRLPAIAPSDGGCREAPAATTHRHRHLLPGPCPAPRTGGSGRGPARSGKGSLPPRTRAPAPGPAGRRFARLPSRGHPARPPAAPSSARPGNRGAPARPGPAAAASRRRRQRRPQLLIGRRRRRGEDDARAGAGGGGIKAGGAGAAALPPPRPAMPRGFLVKRSRRPGGSYRARPRERDADRDPPPAPPPPPPAAGGSPAARQGAEEEEEGEEEEGAAVAAACPATWPPGGGCGGPGLAPPEGPAAWGAAGPCSAAGPRAALFERCLSSPASAESFPLAASFPPAEKLLLQPRTPLPAPPPPPPPVPALKRPSRAKAPAKKAKATRKLSFADEVTTSPVLGLRIKEEGPEGRPGPGPPAGRTPLGEFICQLCKEQYADPLALAQHRCSRIVRVEYRCPECHKIFSCPANLASHRRWHKPRPGPSADGSAAPPGKENSPERRPRAPAAPPPPPPPRQHRGGADSAGGAPVPPGPAPAPGGAPAAGPGGEAFACPCCQKRFRRQAYLRKHLGTHGAARPAAYGPPERGQLAFACHLCGARFPSADIRDKHRLWHARQGFPCKHCPATFFSAPGLARHASKCHPPESRQVLLLQVPVRPGC</sequence>
<evidence type="ECO:0000259" key="12">
    <source>
        <dbReference type="PROSITE" id="PS50157"/>
    </source>
</evidence>
<keyword evidence="4 10" id="KW-0863">Zinc-finger</keyword>
<feature type="compositionally biased region" description="Basic and acidic residues" evidence="11">
    <location>
        <begin position="186"/>
        <end position="196"/>
    </location>
</feature>
<keyword evidence="6" id="KW-0805">Transcription regulation</keyword>
<evidence type="ECO:0000256" key="3">
    <source>
        <dbReference type="ARBA" id="ARBA00022737"/>
    </source>
</evidence>
<reference evidence="13" key="1">
    <citation type="submission" date="2025-08" db="UniProtKB">
        <authorList>
            <consortium name="Ensembl"/>
        </authorList>
    </citation>
    <scope>IDENTIFICATION</scope>
</reference>
<evidence type="ECO:0000256" key="2">
    <source>
        <dbReference type="ARBA" id="ARBA00022723"/>
    </source>
</evidence>
<evidence type="ECO:0000256" key="8">
    <source>
        <dbReference type="ARBA" id="ARBA00023163"/>
    </source>
</evidence>
<dbReference type="SMART" id="SM00355">
    <property type="entry name" value="ZnF_C2H2"/>
    <property type="match status" value="5"/>
</dbReference>
<dbReference type="InterPro" id="IPR042972">
    <property type="entry name" value="INSM1/2"/>
</dbReference>
<feature type="compositionally biased region" description="Pro residues" evidence="11">
    <location>
        <begin position="197"/>
        <end position="206"/>
    </location>
</feature>
<evidence type="ECO:0000313" key="14">
    <source>
        <dbReference type="Proteomes" id="UP000694419"/>
    </source>
</evidence>
<dbReference type="PANTHER" id="PTHR15065">
    <property type="entry name" value="INSULINOMA-ASSOCIATED 1"/>
    <property type="match status" value="1"/>
</dbReference>
<feature type="compositionally biased region" description="Pro residues" evidence="11">
    <location>
        <begin position="306"/>
        <end position="319"/>
    </location>
</feature>
<dbReference type="Ensembl" id="ENSCPGT00000008286.1">
    <property type="protein sequence ID" value="ENSCPGP00000007541.1"/>
    <property type="gene ID" value="ENSCPGG00000005387.1"/>
</dbReference>
<feature type="region of interest" description="Disordered" evidence="11">
    <location>
        <begin position="353"/>
        <end position="374"/>
    </location>
</feature>
<dbReference type="GO" id="GO:0001227">
    <property type="term" value="F:DNA-binding transcription repressor activity, RNA polymerase II-specific"/>
    <property type="evidence" value="ECO:0007669"/>
    <property type="project" value="TreeGrafter"/>
</dbReference>
<evidence type="ECO:0000256" key="7">
    <source>
        <dbReference type="ARBA" id="ARBA00023125"/>
    </source>
</evidence>
<keyword evidence="5" id="KW-0862">Zinc</keyword>
<evidence type="ECO:0000256" key="5">
    <source>
        <dbReference type="ARBA" id="ARBA00022833"/>
    </source>
</evidence>
<feature type="compositionally biased region" description="Basic residues" evidence="11">
    <location>
        <begin position="323"/>
        <end position="338"/>
    </location>
</feature>
<keyword evidence="3" id="KW-0677">Repeat</keyword>
<evidence type="ECO:0000256" key="10">
    <source>
        <dbReference type="PROSITE-ProRule" id="PRU00042"/>
    </source>
</evidence>
<dbReference type="Pfam" id="PF00096">
    <property type="entry name" value="zf-C2H2"/>
    <property type="match status" value="2"/>
</dbReference>
<keyword evidence="9" id="KW-0539">Nucleus</keyword>
<protein>
    <submittedName>
        <fullName evidence="13">INSM transcriptional repressor 2</fullName>
    </submittedName>
</protein>
<feature type="compositionally biased region" description="Low complexity" evidence="11">
    <location>
        <begin position="256"/>
        <end position="266"/>
    </location>
</feature>
<feature type="region of interest" description="Disordered" evidence="11">
    <location>
        <begin position="302"/>
        <end position="339"/>
    </location>
</feature>
<feature type="region of interest" description="Disordered" evidence="11">
    <location>
        <begin position="1"/>
        <end position="266"/>
    </location>
</feature>
<dbReference type="Gene3D" id="3.30.160.60">
    <property type="entry name" value="Classic Zinc Finger"/>
    <property type="match status" value="3"/>
</dbReference>
<dbReference type="GO" id="GO:0017053">
    <property type="term" value="C:transcription repressor complex"/>
    <property type="evidence" value="ECO:0007669"/>
    <property type="project" value="TreeGrafter"/>
</dbReference>
<feature type="compositionally biased region" description="Acidic residues" evidence="11">
    <location>
        <begin position="218"/>
        <end position="228"/>
    </location>
</feature>